<proteinExistence type="inferred from homology"/>
<evidence type="ECO:0000313" key="4">
    <source>
        <dbReference type="Proteomes" id="UP001152523"/>
    </source>
</evidence>
<dbReference type="GO" id="GO:0005524">
    <property type="term" value="F:ATP binding"/>
    <property type="evidence" value="ECO:0007669"/>
    <property type="project" value="InterPro"/>
</dbReference>
<dbReference type="PANTHER" id="PTHR45794:SF1">
    <property type="entry name" value="LEUCINE--TRNA LIGASE, CYTOPLASMIC"/>
    <property type="match status" value="1"/>
</dbReference>
<dbReference type="PANTHER" id="PTHR45794">
    <property type="entry name" value="LEUCYL-TRNA SYNTHETASE"/>
    <property type="match status" value="1"/>
</dbReference>
<comment type="similarity">
    <text evidence="1">Belongs to the class-I aminoacyl-tRNA synthetase family.</text>
</comment>
<feature type="compositionally biased region" description="Polar residues" evidence="2">
    <location>
        <begin position="118"/>
        <end position="128"/>
    </location>
</feature>
<feature type="region of interest" description="Disordered" evidence="2">
    <location>
        <begin position="103"/>
        <end position="128"/>
    </location>
</feature>
<dbReference type="EMBL" id="CAMAPF010000011">
    <property type="protein sequence ID" value="CAH9063791.1"/>
    <property type="molecule type" value="Genomic_DNA"/>
</dbReference>
<evidence type="ECO:0000256" key="1">
    <source>
        <dbReference type="ARBA" id="ARBA00005594"/>
    </source>
</evidence>
<dbReference type="AlphaFoldDB" id="A0AAV0C5J1"/>
<name>A0AAV0C5J1_9ASTE</name>
<dbReference type="InterPro" id="IPR004493">
    <property type="entry name" value="Leu-tRNA-synth_Ia_arc/euk"/>
</dbReference>
<protein>
    <submittedName>
        <fullName evidence="3">Uncharacterized protein</fullName>
    </submittedName>
</protein>
<dbReference type="Proteomes" id="UP001152523">
    <property type="component" value="Unassembled WGS sequence"/>
</dbReference>
<organism evidence="3 4">
    <name type="scientific">Cuscuta epithymum</name>
    <dbReference type="NCBI Taxonomy" id="186058"/>
    <lineage>
        <taxon>Eukaryota</taxon>
        <taxon>Viridiplantae</taxon>
        <taxon>Streptophyta</taxon>
        <taxon>Embryophyta</taxon>
        <taxon>Tracheophyta</taxon>
        <taxon>Spermatophyta</taxon>
        <taxon>Magnoliopsida</taxon>
        <taxon>eudicotyledons</taxon>
        <taxon>Gunneridae</taxon>
        <taxon>Pentapetalae</taxon>
        <taxon>asterids</taxon>
        <taxon>lamiids</taxon>
        <taxon>Solanales</taxon>
        <taxon>Convolvulaceae</taxon>
        <taxon>Cuscuteae</taxon>
        <taxon>Cuscuta</taxon>
        <taxon>Cuscuta subgen. Cuscuta</taxon>
    </lineage>
</organism>
<dbReference type="GO" id="GO:0006429">
    <property type="term" value="P:leucyl-tRNA aminoacylation"/>
    <property type="evidence" value="ECO:0007669"/>
    <property type="project" value="InterPro"/>
</dbReference>
<sequence>MCAFAPDVEILEELKKSGVGGAANFEETQKLCMPFLKFKNGVSAVEIGVHALDLKLPFGEFEILEENKELIKLQLGQMGIEEVEILSATDSYARSKAGSLGPLLIQNPPTPGNPTAIFLTSPNQNSSR</sequence>
<evidence type="ECO:0000313" key="3">
    <source>
        <dbReference type="EMBL" id="CAH9063791.1"/>
    </source>
</evidence>
<comment type="caution">
    <text evidence="3">The sequence shown here is derived from an EMBL/GenBank/DDBJ whole genome shotgun (WGS) entry which is preliminary data.</text>
</comment>
<keyword evidence="4" id="KW-1185">Reference proteome</keyword>
<reference evidence="3" key="1">
    <citation type="submission" date="2022-07" db="EMBL/GenBank/DDBJ databases">
        <authorList>
            <person name="Macas J."/>
            <person name="Novak P."/>
            <person name="Neumann P."/>
        </authorList>
    </citation>
    <scope>NUCLEOTIDE SEQUENCE</scope>
</reference>
<gene>
    <name evidence="3" type="ORF">CEPIT_LOCUS2003</name>
</gene>
<dbReference type="GO" id="GO:0004823">
    <property type="term" value="F:leucine-tRNA ligase activity"/>
    <property type="evidence" value="ECO:0007669"/>
    <property type="project" value="InterPro"/>
</dbReference>
<accession>A0AAV0C5J1</accession>
<evidence type="ECO:0000256" key="2">
    <source>
        <dbReference type="SAM" id="MobiDB-lite"/>
    </source>
</evidence>